<evidence type="ECO:0000256" key="18">
    <source>
        <dbReference type="ARBA" id="ARBA00031012"/>
    </source>
</evidence>
<keyword evidence="11" id="KW-1040">Host Golgi apparatus</keyword>
<keyword evidence="10" id="KW-0378">Hydrolase</keyword>
<evidence type="ECO:0000259" key="21">
    <source>
        <dbReference type="PROSITE" id="PS50525"/>
    </source>
</evidence>
<evidence type="ECO:0000256" key="9">
    <source>
        <dbReference type="ARBA" id="ARBA00022723"/>
    </source>
</evidence>
<dbReference type="InterPro" id="IPR007099">
    <property type="entry name" value="RNA-dir_pol_NSvirus"/>
</dbReference>
<organismHost>
    <name type="scientific">Amblyomma americanum</name>
    <name type="common">Lone star tick</name>
    <dbReference type="NCBI Taxonomy" id="6943"/>
</organismHost>
<evidence type="ECO:0000313" key="23">
    <source>
        <dbReference type="Proteomes" id="UP000173982"/>
    </source>
</evidence>
<evidence type="ECO:0000256" key="5">
    <source>
        <dbReference type="ARBA" id="ARBA00004452"/>
    </source>
</evidence>
<dbReference type="Pfam" id="PF15518">
    <property type="entry name" value="L_protein_N"/>
    <property type="match status" value="1"/>
</dbReference>
<evidence type="ECO:0000256" key="16">
    <source>
        <dbReference type="ARBA" id="ARBA00030285"/>
    </source>
</evidence>
<evidence type="ECO:0000256" key="13">
    <source>
        <dbReference type="ARBA" id="ARBA00022844"/>
    </source>
</evidence>
<name>J3SNU3_HTRV</name>
<dbReference type="PROSITE" id="PS50525">
    <property type="entry name" value="RDRP_SSRNA_NEG_SEG"/>
    <property type="match status" value="1"/>
</dbReference>
<dbReference type="InterPro" id="IPR029124">
    <property type="entry name" value="L_protein_N"/>
</dbReference>
<evidence type="ECO:0000256" key="7">
    <source>
        <dbReference type="ARBA" id="ARBA00018602"/>
    </source>
</evidence>
<dbReference type="GO" id="GO:0016787">
    <property type="term" value="F:hydrolase activity"/>
    <property type="evidence" value="ECO:0007669"/>
    <property type="project" value="UniProtKB-KW"/>
</dbReference>
<dbReference type="InterPro" id="IPR022531">
    <property type="entry name" value="L_PA-C-like"/>
</dbReference>
<organismHost>
    <name type="scientific">Homo sapiens</name>
    <name type="common">Human</name>
    <dbReference type="NCBI Taxonomy" id="9606"/>
</organismHost>
<keyword evidence="12" id="KW-0460">Magnesium</keyword>
<keyword evidence="9" id="KW-0479">Metal-binding</keyword>
<dbReference type="GO" id="GO:0044423">
    <property type="term" value="C:virion component"/>
    <property type="evidence" value="ECO:0007669"/>
    <property type="project" value="UniProtKB-KW"/>
</dbReference>
<evidence type="ECO:0000256" key="4">
    <source>
        <dbReference type="ARBA" id="ARBA00004328"/>
    </source>
</evidence>
<evidence type="ECO:0000256" key="20">
    <source>
        <dbReference type="ARBA" id="ARBA00046037"/>
    </source>
</evidence>
<evidence type="ECO:0000256" key="17">
    <source>
        <dbReference type="ARBA" id="ARBA00030436"/>
    </source>
</evidence>
<organismHost>
    <name type="scientific">Didelphis virginiana</name>
    <name type="common">North American opossum</name>
    <name type="synonym">Didelphis marsupialis virginiana</name>
    <dbReference type="NCBI Taxonomy" id="9267"/>
</organismHost>
<evidence type="ECO:0000256" key="8">
    <source>
        <dbReference type="ARBA" id="ARBA00022679"/>
    </source>
</evidence>
<proteinExistence type="inferred from homology"/>
<keyword evidence="13" id="KW-0946">Virion</keyword>
<organismHost>
    <name type="scientific">Canis latrans</name>
    <name type="common">Coyote</name>
    <dbReference type="NCBI Taxonomy" id="9614"/>
</organismHost>
<evidence type="ECO:0000256" key="19">
    <source>
        <dbReference type="ARBA" id="ARBA00034123"/>
    </source>
</evidence>
<protein>
    <recommendedName>
        <fullName evidence="7">RNA-directed RNA polymerase L</fullName>
        <ecNumber evidence="6">2.7.7.48</ecNumber>
    </recommendedName>
    <alternativeName>
        <fullName evidence="16">Large structural protein</fullName>
    </alternativeName>
    <alternativeName>
        <fullName evidence="18">Replicase</fullName>
    </alternativeName>
    <alternativeName>
        <fullName evidence="17">Transcriptase</fullName>
    </alternativeName>
</protein>
<organismHost>
    <name type="scientific">Equus caballus</name>
    <name type="common">Horse</name>
    <dbReference type="NCBI Taxonomy" id="9796"/>
</organismHost>
<evidence type="ECO:0000256" key="12">
    <source>
        <dbReference type="ARBA" id="ARBA00022842"/>
    </source>
</evidence>
<organismHost>
    <name type="scientific">Odocoileus virginianus</name>
    <name type="common">White-tailed deer</name>
    <dbReference type="NCBI Taxonomy" id="9874"/>
</organismHost>
<accession>J3SNU3</accession>
<sequence length="2084" mass="236266">MNLEALCSRVLSERGLSTGEPGVYDQIFERPGLPNLEVTVDSTGVVVDVGAIPDSASQLGSSINAGVLTIPLSEAYKINHDFTFSGLTKTTDRKLSEVFPLVHDGSDSMTPDVIHTRLDGTVVVIEFTTTRSTNMGGLEAAYRSKLEKYRDPLNRRSDIMPDASIYFGIIVVSASGVLTNMPLTQDEAEELMFRFCVANEIYSQARAMDAEVELQKSEEEYEAISRARAFFTLFDYDDGKLSEAFPNSDIEMLRRFLSQPVDTSFVTATLKEKEQEAYKRMCEEHYLKSGMSTKERLEANRNDAIDKTRALMERLHNMSSKELHSNKSTVKLPPWVVKPSDRTLDVKTDTGSGELLNHGPYGELWSRCFLEIILGNVEGVISSPEKELEIAISDDPEADTPKAAKIKYHRFRPELSLESKHEFSLQGIEGKRWKHSARNVLKDEMSHKTMSPFVDVSNIEEFLIMNNLLNDTSFNREGLQETINLLLEKATEMHQNGLSTALNDSFKRNFNTNVVQWSMWVSCLAQELASALKQHCKPGEFIIKKLMHWPIFAIIKPTKSSSHIFYSLAIKKTNIKRRLIGDVFTDTIDAGEWEFSEFKSLKTCKLTNLINLPCTMLNSIAFWREKMGVAPWISRKACSELREQVAITFLMSLEDKSTTEELVTLTRYSQMEGFVSPPLLPKPQKMVEKLEVPLRTKLQVFLFRRHLDAIVRVAASPFPIVARDGRVEWTGTFNAITGRSTGLENMVNNWYIGYYKNKEESTELNALGEMYKKIVEIEAEKPASSEYLGWGDTSSPKRHEFSRSFLKSACISLEKEIEMRHGKSWKQSLEERVLKELGSKNLLDLATMKATSNFSKEWEAFSEVRTKEYHRSKLLEKMAELIEHGLMWYVDAAGHAWKAVLDDKCMRICLFKKNQHGGLREIYVTNANARLVQFGVETMARCVCELSPHETIANPRLKSSIIENHGLKSARQLGQGTINVNSSNDAKKWSQGHYTTKLAMVLCWFMPAKFHRFIWAGISMFRCKKMMMDLRFLEKLSTKANQKTDDDFRKDLAGAFHGNVEVPWMTQGATYLQTETGMMQGILHFTSSLLHSCVQSFYKAYFLSRLKEGIAGKTIKAAIDVLEGSDDSAIMISLKPASDNEEAMARFLTANLLYSVRVINPLFGIYSSEKSTVNTLFCVEYNSEFHFHKHLVRPTIRWVAASHQISESEALASRQEDYANLLTQCLEGGSSFSLTYLIQCAQLVHHYMLLGLCLHPLFGTFVGMLIEDPDPALGFFIMDNPAFAGGAGFRFNLWRSCKFTNLGKKYAFFFNEIQGKTKGDADYRALDATTGGTLSHSVMIYWGDRRKYQHLLDRMGLPKDWVERIDENPSVLYRRPENKQELILRLAEKVHSPGVTSSFSKGHVVPRVVAAGVYLLSRHCFRYTASIHGRGASQKASLIKLLVMSSTSAERNQGRLNPNQERMLFPQVQEYERVLTLLDEVTALTGKFVVRERNIVKSRVELFQEPVDLRCKAENLIAEMWFGLKRTKLGPRLLKEEWDKLRASFSWLSTDHKETLDVGPFLSHVQFRNFIAHVDAKSRSVRLLGAPVKKSGGVTTVSQVVKSNFFPGFILDSSESLDDQERVEGVSILKHILFMTLNGPYTDEQKKAMVLEAFQYFALPHAAEVVKRSRSLTLCLMKNFIEQRGGSILDQIEKAQSGTVGGFSKPQKPYRKQSGGIGYKGKGVWTGIMENTNVQILIDGDGSSNWIEEIRLSSESRLFDVIESVRRLCDDINVNNRVTSSFRGHCMVRLSNFKVKPASRVEGCPVRLMPSSFRIKELQNPDEVFLRVRGDILNLSILLQEDRVMNLLSYRARDTDISESAASYLWMNRTDFSFGKKEPSCSWMCLKTLDSWAWNQAARVLERNIKTPGIDNTAMGNIFKDCLESSLRKQGLLRSRIAEMVERHVIPLTSQELVDILEEDVDFSEMMQSDIMEGDLDIDILMEGSPMLWAAEVEEMGEAMVILSQSGKYYHLKLMDQAATTLSTILGKDGCRLLLGERTCGSNLREQVKPYLTLLQIREGDVNWVSEYKDDTRGLDEDSAEMWG</sequence>
<organism evidence="22 23">
    <name type="scientific">Heartland virus</name>
    <name type="common">HTRV</name>
    <dbReference type="NCBI Taxonomy" id="1216928"/>
    <lineage>
        <taxon>Viruses</taxon>
        <taxon>Riboviria</taxon>
        <taxon>Orthornavirae</taxon>
        <taxon>Negarnaviricota</taxon>
        <taxon>Polyploviricotina</taxon>
        <taxon>Bunyaviricetes</taxon>
        <taxon>Hareavirales</taxon>
        <taxon>Phenuiviridae</taxon>
        <taxon>Bandavirus</taxon>
        <taxon>Bandavirus heartlandense</taxon>
    </lineage>
</organism>
<dbReference type="Pfam" id="PF04196">
    <property type="entry name" value="Bunya_RdRp"/>
    <property type="match status" value="1"/>
</dbReference>
<evidence type="ECO:0000256" key="6">
    <source>
        <dbReference type="ARBA" id="ARBA00012494"/>
    </source>
</evidence>
<evidence type="ECO:0000256" key="11">
    <source>
        <dbReference type="ARBA" id="ARBA00022812"/>
    </source>
</evidence>
<dbReference type="InterPro" id="IPR007322">
    <property type="entry name" value="RNA_pol_bunyavir"/>
</dbReference>
<evidence type="ECO:0000256" key="14">
    <source>
        <dbReference type="ARBA" id="ARBA00023184"/>
    </source>
</evidence>
<keyword evidence="15" id="KW-0464">Manganese</keyword>
<feature type="domain" description="RdRp catalytic" evidence="21">
    <location>
        <begin position="969"/>
        <end position="1172"/>
    </location>
</feature>
<reference evidence="22 23" key="1">
    <citation type="journal article" date="2012" name="N. Engl. J. Med.">
        <title>A newly discovered phlebovirus associated with severe febrile illness following tick bite in two patients in Missouri.</title>
        <authorList>
            <person name="McMullan L.K."/>
            <person name="Folk S.M."/>
            <person name="Kelly A.J."/>
            <person name="MacNeil A."/>
            <person name="Goldsmith C.S."/>
            <person name="Metcalfe M.G."/>
            <person name="Batten B.C."/>
            <person name="Albarino C.G."/>
            <person name="Zaki S.R."/>
            <person name="Rollin P.E."/>
            <person name="Nicholson W.L."/>
            <person name="Nichol S.T."/>
        </authorList>
    </citation>
    <scope>NUCLEOTIDE SEQUENCE [LARGE SCALE GENOMIC DNA]</scope>
</reference>
<comment type="similarity">
    <text evidence="19">Belongs to the Bunyavirales RNA polymerase family.</text>
</comment>
<dbReference type="GO" id="GO:0044172">
    <property type="term" value="C:host cell endoplasmic reticulum-Golgi intermediate compartment"/>
    <property type="evidence" value="ECO:0007669"/>
    <property type="project" value="UniProtKB-SubCell"/>
</dbReference>
<dbReference type="GO" id="GO:0003968">
    <property type="term" value="F:RNA-directed RNA polymerase activity"/>
    <property type="evidence" value="ECO:0007669"/>
    <property type="project" value="UniProtKB-EC"/>
</dbReference>
<comment type="subcellular location">
    <subcellularLocation>
        <location evidence="3">Host Golgi apparatus</location>
    </subcellularLocation>
    <subcellularLocation>
        <location evidence="5">Host endoplasmic reticulum-Golgi intermediate compartment</location>
    </subcellularLocation>
    <subcellularLocation>
        <location evidence="4">Virion</location>
    </subcellularLocation>
</comment>
<evidence type="ECO:0000256" key="10">
    <source>
        <dbReference type="ARBA" id="ARBA00022801"/>
    </source>
</evidence>
<dbReference type="GO" id="GO:0046872">
    <property type="term" value="F:metal ion binding"/>
    <property type="evidence" value="ECO:0007669"/>
    <property type="project" value="UniProtKB-KW"/>
</dbReference>
<keyword evidence="8" id="KW-0808">Transferase</keyword>
<comment type="cofactor">
    <cofactor evidence="1">
        <name>Mn(2+)</name>
        <dbReference type="ChEBI" id="CHEBI:29035"/>
    </cofactor>
</comment>
<evidence type="ECO:0000256" key="2">
    <source>
        <dbReference type="ARBA" id="ARBA00001946"/>
    </source>
</evidence>
<dbReference type="EMBL" id="JX005847">
    <property type="protein sequence ID" value="AFP33396.1"/>
    <property type="molecule type" value="Genomic_RNA"/>
</dbReference>
<comment type="function">
    <text evidence="20">RNA-dependent RNA polymerase, which is responsible for the replication and transcription of the viral RNA genome using antigenomic RNA as an intermediate. During transcription, synthesizes subgenomic RNAs and assures their capping by a cap-snatching mechanism, which involves the endonuclease activity cleaving the host capped pre-mRNAs. These short capped RNAs are then used as primers for viral transcription. The 3'-end of subgenomic mRNAs molecules are not polyadenylated. During replication, the polymerase binds the 5' and 3' vRNA extremities at distinct sites. In turn, significant conformational changes occur in the polymerase and in vRNA to initiate active RNA synthesis. As a consequence of the use of the same enzyme for both transcription and replication, these mechanisms need to be well coordinated.</text>
</comment>
<organismHost>
    <name type="scientific">Procyon lotor</name>
    <name type="common">Raccoon</name>
    <dbReference type="NCBI Taxonomy" id="9654"/>
</organismHost>
<dbReference type="EC" id="2.7.7.48" evidence="6"/>
<evidence type="ECO:0000313" key="22">
    <source>
        <dbReference type="EMBL" id="AFP33396.1"/>
    </source>
</evidence>
<dbReference type="Proteomes" id="UP000173982">
    <property type="component" value="Genome"/>
</dbReference>
<organismHost>
    <name type="scientific">Alces americanus</name>
    <name type="common">American moose</name>
    <dbReference type="NCBI Taxonomy" id="999462"/>
</organismHost>
<comment type="cofactor">
    <cofactor evidence="2">
        <name>Mg(2+)</name>
        <dbReference type="ChEBI" id="CHEBI:18420"/>
    </cofactor>
</comment>
<evidence type="ECO:0000256" key="3">
    <source>
        <dbReference type="ARBA" id="ARBA00004136"/>
    </source>
</evidence>
<evidence type="ECO:0000256" key="15">
    <source>
        <dbReference type="ARBA" id="ARBA00023211"/>
    </source>
</evidence>
<dbReference type="GO" id="GO:0039694">
    <property type="term" value="P:viral RNA genome replication"/>
    <property type="evidence" value="ECO:0007669"/>
    <property type="project" value="InterPro"/>
</dbReference>
<evidence type="ECO:0000256" key="1">
    <source>
        <dbReference type="ARBA" id="ARBA00001936"/>
    </source>
</evidence>
<dbReference type="SMR" id="J3SNU3"/>
<keyword evidence="14" id="KW-1038">Host endoplasmic reticulum</keyword>
<dbReference type="GO" id="GO:0006351">
    <property type="term" value="P:DNA-templated transcription"/>
    <property type="evidence" value="ECO:0007669"/>
    <property type="project" value="InterPro"/>
</dbReference>
<dbReference type="GO" id="GO:0044177">
    <property type="term" value="C:host cell Golgi apparatus"/>
    <property type="evidence" value="ECO:0007669"/>
    <property type="project" value="UniProtKB-SubCell"/>
</dbReference>
<dbReference type="Pfam" id="PF12603">
    <property type="entry name" value="L_PA-C-like"/>
    <property type="match status" value="1"/>
</dbReference>